<evidence type="ECO:0000313" key="6">
    <source>
        <dbReference type="Proteomes" id="UP000070133"/>
    </source>
</evidence>
<dbReference type="Gene3D" id="1.10.600.10">
    <property type="entry name" value="Farnesyl Diphosphate Synthase"/>
    <property type="match status" value="1"/>
</dbReference>
<accession>A0A139GXJ1</accession>
<dbReference type="EC" id="4.2.3.-" evidence="4"/>
<dbReference type="InterPro" id="IPR034686">
    <property type="entry name" value="Terpene_cyclase-like_2"/>
</dbReference>
<keyword evidence="6" id="KW-1185">Reference proteome</keyword>
<keyword evidence="3 4" id="KW-0460">Magnesium</keyword>
<sequence length="332" mass="37815">MRKNTKDSQLMVPILCGRAFTIPSLNGVLAEWARGTNEGYPELKPVLAGMFEQVLKDPSHLKKLNQDDYALCGAGMYMYGDFASLKTMTLLTCWLFFFDDKVDHKDGELFDNEAKFAGVAKEALEYVSNALGLSEDYREPEGGVDDFIKLFDQVGESLKALNEETRRIFLDDFQFYLCCLIKEQADSTRGTIRSFDDYMAIRRGTVCMYTICSAVETASGVSLRGSAAVPVEELRELWTEIRDLMIYVNDLYSFRNELYSGNGASLITLYLERDKDMDTVVSEIISRIGDSKARFDTKADKTLSRFDVSDRIVLMRYFDSLRALVTGYHTWW</sequence>
<evidence type="ECO:0000313" key="5">
    <source>
        <dbReference type="EMBL" id="KXS94923.1"/>
    </source>
</evidence>
<dbReference type="SUPFAM" id="SSF48576">
    <property type="entry name" value="Terpenoid synthases"/>
    <property type="match status" value="1"/>
</dbReference>
<dbReference type="AlphaFoldDB" id="A0A139GXJ1"/>
<proteinExistence type="inferred from homology"/>
<dbReference type="OrthoDB" id="2861623at2759"/>
<evidence type="ECO:0000256" key="1">
    <source>
        <dbReference type="ARBA" id="ARBA00001946"/>
    </source>
</evidence>
<evidence type="ECO:0000256" key="2">
    <source>
        <dbReference type="ARBA" id="ARBA00006333"/>
    </source>
</evidence>
<dbReference type="EMBL" id="LFZN01000247">
    <property type="protein sequence ID" value="KXS94923.1"/>
    <property type="molecule type" value="Genomic_DNA"/>
</dbReference>
<dbReference type="PANTHER" id="PTHR35201">
    <property type="entry name" value="TERPENE SYNTHASE"/>
    <property type="match status" value="1"/>
</dbReference>
<keyword evidence="4" id="KW-0479">Metal-binding</keyword>
<evidence type="ECO:0000256" key="4">
    <source>
        <dbReference type="RuleBase" id="RU366034"/>
    </source>
</evidence>
<dbReference type="GO" id="GO:0010333">
    <property type="term" value="F:terpene synthase activity"/>
    <property type="evidence" value="ECO:0007669"/>
    <property type="project" value="InterPro"/>
</dbReference>
<dbReference type="GO" id="GO:0046872">
    <property type="term" value="F:metal ion binding"/>
    <property type="evidence" value="ECO:0007669"/>
    <property type="project" value="UniProtKB-KW"/>
</dbReference>
<dbReference type="STRING" id="321146.A0A139GXJ1"/>
<dbReference type="GO" id="GO:0008299">
    <property type="term" value="P:isoprenoid biosynthetic process"/>
    <property type="evidence" value="ECO:0007669"/>
    <property type="project" value="UniProtKB-ARBA"/>
</dbReference>
<evidence type="ECO:0000256" key="3">
    <source>
        <dbReference type="ARBA" id="ARBA00022842"/>
    </source>
</evidence>
<dbReference type="Pfam" id="PF19086">
    <property type="entry name" value="Terpene_syn_C_2"/>
    <property type="match status" value="1"/>
</dbReference>
<organism evidence="5 6">
    <name type="scientific">Pseudocercospora eumusae</name>
    <dbReference type="NCBI Taxonomy" id="321146"/>
    <lineage>
        <taxon>Eukaryota</taxon>
        <taxon>Fungi</taxon>
        <taxon>Dikarya</taxon>
        <taxon>Ascomycota</taxon>
        <taxon>Pezizomycotina</taxon>
        <taxon>Dothideomycetes</taxon>
        <taxon>Dothideomycetidae</taxon>
        <taxon>Mycosphaerellales</taxon>
        <taxon>Mycosphaerellaceae</taxon>
        <taxon>Pseudocercospora</taxon>
    </lineage>
</organism>
<dbReference type="Proteomes" id="UP000070133">
    <property type="component" value="Unassembled WGS sequence"/>
</dbReference>
<name>A0A139GXJ1_9PEZI</name>
<gene>
    <name evidence="5" type="ORF">AC578_3931</name>
</gene>
<comment type="similarity">
    <text evidence="2 4">Belongs to the terpene synthase family.</text>
</comment>
<comment type="caution">
    <text evidence="5">The sequence shown here is derived from an EMBL/GenBank/DDBJ whole genome shotgun (WGS) entry which is preliminary data.</text>
</comment>
<dbReference type="PANTHER" id="PTHR35201:SF4">
    <property type="entry name" value="BETA-PINACENE SYNTHASE-RELATED"/>
    <property type="match status" value="1"/>
</dbReference>
<keyword evidence="4" id="KW-0456">Lyase</keyword>
<protein>
    <recommendedName>
        <fullName evidence="4">Terpene synthase</fullName>
        <ecNumber evidence="4">4.2.3.-</ecNumber>
    </recommendedName>
</protein>
<comment type="cofactor">
    <cofactor evidence="1 4">
        <name>Mg(2+)</name>
        <dbReference type="ChEBI" id="CHEBI:18420"/>
    </cofactor>
</comment>
<reference evidence="5 6" key="1">
    <citation type="submission" date="2015-07" db="EMBL/GenBank/DDBJ databases">
        <title>Comparative genomics of the Sigatoka disease complex on banana suggests a link between parallel evolutionary changes in Pseudocercospora fijiensis and Pseudocercospora eumusae and increased virulence on the banana host.</title>
        <authorList>
            <person name="Chang T.-C."/>
            <person name="Salvucci A."/>
            <person name="Crous P.W."/>
            <person name="Stergiopoulos I."/>
        </authorList>
    </citation>
    <scope>NUCLEOTIDE SEQUENCE [LARGE SCALE GENOMIC DNA]</scope>
    <source>
        <strain evidence="5 6">CBS 114824</strain>
    </source>
</reference>
<dbReference type="InterPro" id="IPR008949">
    <property type="entry name" value="Isoprenoid_synthase_dom_sf"/>
</dbReference>